<dbReference type="HOGENOM" id="CLU_1169658_0_0_11"/>
<dbReference type="KEGG" id="nbr:O3I_025635"/>
<proteinExistence type="predicted"/>
<sequence>MFVGMERIDLECGAANGRIVFPGNPWPAGHAIEEFAWTGRLDRAGNLWFDFHLRSADYAADGLPEHAADAPDWSSPVVWTNYHRCTLSSTYWGEDDGTGFLAATPGKLFQLRAVAPQRLTADPLPLRELDELEYLAFNIYLLGHDSVADQEVLFTRRADGAHDIEWCGRIALSYAGDHEFRHRFRVRTTAALEYIRYPSTLTADQAYQRLRAVLDAPELFETGLVEGQPAWVPKRR</sequence>
<dbReference type="AlphaFoldDB" id="K0ETF3"/>
<protein>
    <submittedName>
        <fullName evidence="1">Uncharacterized protein</fullName>
    </submittedName>
</protein>
<organism evidence="1 2">
    <name type="scientific">Nocardia brasiliensis (strain ATCC 700358 / HUJEG-1)</name>
    <dbReference type="NCBI Taxonomy" id="1133849"/>
    <lineage>
        <taxon>Bacteria</taxon>
        <taxon>Bacillati</taxon>
        <taxon>Actinomycetota</taxon>
        <taxon>Actinomycetes</taxon>
        <taxon>Mycobacteriales</taxon>
        <taxon>Nocardiaceae</taxon>
        <taxon>Nocardia</taxon>
    </lineage>
</organism>
<reference evidence="1 2" key="1">
    <citation type="journal article" date="2012" name="J. Bacteriol.">
        <title>Complete genome sequence of Nocardia brasiliensis HUJEG-1.</title>
        <authorList>
            <person name="Vera-Cabrera L."/>
            <person name="Ortiz-Lopez R."/>
            <person name="Elizondo-Gonzalez R."/>
            <person name="Perez-Maya A.A."/>
            <person name="Ocampo-Candiani J."/>
        </authorList>
    </citation>
    <scope>NUCLEOTIDE SEQUENCE [LARGE SCALE GENOMIC DNA]</scope>
    <source>
        <strain evidence="2">ATCC 700358</strain>
    </source>
</reference>
<dbReference type="EMBL" id="CP003876">
    <property type="protein sequence ID" value="AFU03078.1"/>
    <property type="molecule type" value="Genomic_DNA"/>
</dbReference>
<gene>
    <name evidence="1" type="ORF">O3I_025635</name>
</gene>
<keyword evidence="2" id="KW-1185">Reference proteome</keyword>
<dbReference type="eggNOG" id="ENOG5032V5N">
    <property type="taxonomic scope" value="Bacteria"/>
</dbReference>
<accession>K0ETF3</accession>
<dbReference type="STRING" id="1133849.O3I_025635"/>
<dbReference type="Proteomes" id="UP000006304">
    <property type="component" value="Chromosome"/>
</dbReference>
<evidence type="ECO:0000313" key="2">
    <source>
        <dbReference type="Proteomes" id="UP000006304"/>
    </source>
</evidence>
<name>K0ETF3_NOCB7</name>
<evidence type="ECO:0000313" key="1">
    <source>
        <dbReference type="EMBL" id="AFU03078.1"/>
    </source>
</evidence>